<dbReference type="Gene3D" id="3.10.10.10">
    <property type="entry name" value="HIV Type 1 Reverse Transcriptase, subunit A, domain 1"/>
    <property type="match status" value="1"/>
</dbReference>
<dbReference type="Gene3D" id="2.40.70.10">
    <property type="entry name" value="Acid Proteases"/>
    <property type="match status" value="1"/>
</dbReference>
<evidence type="ECO:0000313" key="3">
    <source>
        <dbReference type="EMBL" id="KAL0428147.1"/>
    </source>
</evidence>
<dbReference type="CDD" id="cd00303">
    <property type="entry name" value="retropepsin_like"/>
    <property type="match status" value="1"/>
</dbReference>
<feature type="compositionally biased region" description="Basic and acidic residues" evidence="1">
    <location>
        <begin position="418"/>
        <end position="429"/>
    </location>
</feature>
<reference evidence="3" key="1">
    <citation type="submission" date="2020-06" db="EMBL/GenBank/DDBJ databases">
        <authorList>
            <person name="Li T."/>
            <person name="Hu X."/>
            <person name="Zhang T."/>
            <person name="Song X."/>
            <person name="Zhang H."/>
            <person name="Dai N."/>
            <person name="Sheng W."/>
            <person name="Hou X."/>
            <person name="Wei L."/>
        </authorList>
    </citation>
    <scope>NUCLEOTIDE SEQUENCE</scope>
    <source>
        <strain evidence="3">KEN1</strain>
        <tissue evidence="3">Leaf</tissue>
    </source>
</reference>
<evidence type="ECO:0000256" key="1">
    <source>
        <dbReference type="SAM" id="MobiDB-lite"/>
    </source>
</evidence>
<protein>
    <submittedName>
        <fullName evidence="3">Pro-Pol polyprotein</fullName>
    </submittedName>
</protein>
<dbReference type="Pfam" id="PF00078">
    <property type="entry name" value="RVT_1"/>
    <property type="match status" value="1"/>
</dbReference>
<dbReference type="EMBL" id="JACGWN010000010">
    <property type="protein sequence ID" value="KAL0428147.1"/>
    <property type="molecule type" value="Genomic_DNA"/>
</dbReference>
<organism evidence="3">
    <name type="scientific">Sesamum latifolium</name>
    <dbReference type="NCBI Taxonomy" id="2727402"/>
    <lineage>
        <taxon>Eukaryota</taxon>
        <taxon>Viridiplantae</taxon>
        <taxon>Streptophyta</taxon>
        <taxon>Embryophyta</taxon>
        <taxon>Tracheophyta</taxon>
        <taxon>Spermatophyta</taxon>
        <taxon>Magnoliopsida</taxon>
        <taxon>eudicotyledons</taxon>
        <taxon>Gunneridae</taxon>
        <taxon>Pentapetalae</taxon>
        <taxon>asterids</taxon>
        <taxon>lamiids</taxon>
        <taxon>Lamiales</taxon>
        <taxon>Pedaliaceae</taxon>
        <taxon>Sesamum</taxon>
    </lineage>
</organism>
<evidence type="ECO:0000259" key="2">
    <source>
        <dbReference type="Pfam" id="PF00078"/>
    </source>
</evidence>
<feature type="region of interest" description="Disordered" evidence="1">
    <location>
        <begin position="418"/>
        <end position="449"/>
    </location>
</feature>
<dbReference type="InterPro" id="IPR053134">
    <property type="entry name" value="RNA-dir_DNA_polymerase"/>
</dbReference>
<proteinExistence type="predicted"/>
<feature type="compositionally biased region" description="Basic and acidic residues" evidence="1">
    <location>
        <begin position="87"/>
        <end position="103"/>
    </location>
</feature>
<dbReference type="PANTHER" id="PTHR24559:SF444">
    <property type="entry name" value="REVERSE TRANSCRIPTASE DOMAIN-CONTAINING PROTEIN"/>
    <property type="match status" value="1"/>
</dbReference>
<feature type="compositionally biased region" description="Basic residues" evidence="1">
    <location>
        <begin position="104"/>
        <end position="114"/>
    </location>
</feature>
<dbReference type="AlphaFoldDB" id="A0AAW2VIW3"/>
<accession>A0AAW2VIW3</accession>
<dbReference type="SUPFAM" id="SSF56672">
    <property type="entry name" value="DNA/RNA polymerases"/>
    <property type="match status" value="1"/>
</dbReference>
<name>A0AAW2VIW3_9LAMI</name>
<feature type="compositionally biased region" description="Basic and acidic residues" evidence="1">
    <location>
        <begin position="436"/>
        <end position="449"/>
    </location>
</feature>
<dbReference type="InterPro" id="IPR000477">
    <property type="entry name" value="RT_dom"/>
</dbReference>
<gene>
    <name evidence="3" type="ORF">Slati_2989500</name>
</gene>
<feature type="region of interest" description="Disordered" evidence="1">
    <location>
        <begin position="166"/>
        <end position="210"/>
    </location>
</feature>
<dbReference type="InterPro" id="IPR021109">
    <property type="entry name" value="Peptidase_aspartic_dom_sf"/>
</dbReference>
<feature type="region of interest" description="Disordered" evidence="1">
    <location>
        <begin position="87"/>
        <end position="114"/>
    </location>
</feature>
<dbReference type="InterPro" id="IPR043128">
    <property type="entry name" value="Rev_trsase/Diguanyl_cyclase"/>
</dbReference>
<dbReference type="CDD" id="cd01647">
    <property type="entry name" value="RT_LTR"/>
    <property type="match status" value="1"/>
</dbReference>
<dbReference type="Gene3D" id="3.30.70.270">
    <property type="match status" value="1"/>
</dbReference>
<feature type="domain" description="Reverse transcriptase" evidence="2">
    <location>
        <begin position="571"/>
        <end position="641"/>
    </location>
</feature>
<comment type="caution">
    <text evidence="3">The sequence shown here is derived from an EMBL/GenBank/DDBJ whole genome shotgun (WGS) entry which is preliminary data.</text>
</comment>
<dbReference type="PANTHER" id="PTHR24559">
    <property type="entry name" value="TRANSPOSON TY3-I GAG-POL POLYPROTEIN"/>
    <property type="match status" value="1"/>
</dbReference>
<reference evidence="3" key="2">
    <citation type="journal article" date="2024" name="Plant">
        <title>Genomic evolution and insights into agronomic trait innovations of Sesamum species.</title>
        <authorList>
            <person name="Miao H."/>
            <person name="Wang L."/>
            <person name="Qu L."/>
            <person name="Liu H."/>
            <person name="Sun Y."/>
            <person name="Le M."/>
            <person name="Wang Q."/>
            <person name="Wei S."/>
            <person name="Zheng Y."/>
            <person name="Lin W."/>
            <person name="Duan Y."/>
            <person name="Cao H."/>
            <person name="Xiong S."/>
            <person name="Wang X."/>
            <person name="Wei L."/>
            <person name="Li C."/>
            <person name="Ma Q."/>
            <person name="Ju M."/>
            <person name="Zhao R."/>
            <person name="Li G."/>
            <person name="Mu C."/>
            <person name="Tian Q."/>
            <person name="Mei H."/>
            <person name="Zhang T."/>
            <person name="Gao T."/>
            <person name="Zhang H."/>
        </authorList>
    </citation>
    <scope>NUCLEOTIDE SEQUENCE</scope>
    <source>
        <strain evidence="3">KEN1</strain>
    </source>
</reference>
<dbReference type="InterPro" id="IPR043502">
    <property type="entry name" value="DNA/RNA_pol_sf"/>
</dbReference>
<sequence>MVQSATCWTHRKLPRISISLLDQFASSRKLRKTELSLFAVRQKDNEPLKEYLQRFNAAALEPVSKFDALLARAEKYINMEDAQAAKRESRGEKWKEVKEEAPSKKPRINTRDKKPHFQRVNAVYTPLTVPMTQAFMAVEEKGLLTRPRSWRDTPSAPNLTNYAVSTMTTGHRTLSKKRGDKAKEIRATSPERSPKEGARQASGSKGDNNDILRKGVIHMITGGPSGGDSHHARKSQIREAYDMSLKEVIEVEAMEDTPLIQFGRAERSGPRTSHNDALVITAVLANYEVGRIFIDSGSSADILFGEAYDQMQLGDVSLEKVNTSLYGFAGEVVHPRGMISLPLTMGAGTTRKTCMLKFLVVDVPSAYNVILGRLTLTPFQAVISIYHLKIKFPNPGKVGKVQGDHLQSRKCYIEAVRKAQKRNPDEDHQGVPPSKKGKETVVEGAPKEMETPAKVKLAEELLNIEVIPGSPDKTTRIGSHLGGKTKEEIILCLRHNADIFAWAPQDLEGINPKVITHHLNIDPGIKPVKQKKRHFGLEKDKVIQAEVDKLMTAGHIEEIQFPEWLSNVVLVPKPGGKWRMCIDFRDLNKVCPKDFYPLPRIDQLVDSTYGCEFLSMMDASQGYHQIMLAPEDRKKVSFITSSGTFCYVACHSD</sequence>